<reference evidence="1 2" key="1">
    <citation type="submission" date="2015-03" db="EMBL/GenBank/DDBJ databases">
        <title>Draft Genome Sequence of Burkholderia andropogonis type strain ICMP2807, isolated from Sorghum bicolor.</title>
        <authorList>
            <person name="Lopes-Santos L."/>
            <person name="Castro D.B."/>
            <person name="Ottoboni L.M."/>
            <person name="Park D."/>
            <person name="Weirc B.S."/>
            <person name="Destefano S.A."/>
        </authorList>
    </citation>
    <scope>NUCLEOTIDE SEQUENCE [LARGE SCALE GENOMIC DNA]</scope>
    <source>
        <strain evidence="1 2">ICMP2807</strain>
    </source>
</reference>
<dbReference type="Proteomes" id="UP000033618">
    <property type="component" value="Unassembled WGS sequence"/>
</dbReference>
<dbReference type="AlphaFoldDB" id="A0A0F5JT41"/>
<name>A0A0F5JT41_9BURK</name>
<dbReference type="RefSeq" id="WP_046154478.1">
    <property type="nucleotide sequence ID" value="NZ_CADFGU010000013.1"/>
</dbReference>
<dbReference type="OrthoDB" id="6623806at2"/>
<evidence type="ECO:0000313" key="1">
    <source>
        <dbReference type="EMBL" id="KKB60973.1"/>
    </source>
</evidence>
<evidence type="ECO:0000313" key="2">
    <source>
        <dbReference type="Proteomes" id="UP000033618"/>
    </source>
</evidence>
<comment type="caution">
    <text evidence="1">The sequence shown here is derived from an EMBL/GenBank/DDBJ whole genome shotgun (WGS) entry which is preliminary data.</text>
</comment>
<dbReference type="PATRIC" id="fig|28092.6.peg.6126"/>
<proteinExistence type="predicted"/>
<dbReference type="STRING" id="28092.WM40_25990"/>
<dbReference type="EMBL" id="LAQU01000101">
    <property type="protein sequence ID" value="KKB60973.1"/>
    <property type="molecule type" value="Genomic_DNA"/>
</dbReference>
<sequence>MLELTAEQVAALAEVDAKGFVERVREDLVKADPRLAEDSALSPRLWRAFKAARAFGIRVDDNLVAFLRLEAYAPGFYDKPATRTRLTRPGRSADERFHDYLRVMRWKIQHPEFVGGAINGGNIVDRTGGRSSRAWASLGARWRSLIGLSGNGGNR</sequence>
<protein>
    <submittedName>
        <fullName evidence="1">Uncharacterized protein</fullName>
    </submittedName>
</protein>
<accession>A0A0F5JT41</accession>
<keyword evidence="2" id="KW-1185">Reference proteome</keyword>
<organism evidence="1 2">
    <name type="scientific">Robbsia andropogonis</name>
    <dbReference type="NCBI Taxonomy" id="28092"/>
    <lineage>
        <taxon>Bacteria</taxon>
        <taxon>Pseudomonadati</taxon>
        <taxon>Pseudomonadota</taxon>
        <taxon>Betaproteobacteria</taxon>
        <taxon>Burkholderiales</taxon>
        <taxon>Burkholderiaceae</taxon>
        <taxon>Robbsia</taxon>
    </lineage>
</organism>
<gene>
    <name evidence="1" type="ORF">WM40_25990</name>
</gene>